<dbReference type="Proteomes" id="UP000703315">
    <property type="component" value="Unassembled WGS sequence"/>
</dbReference>
<reference evidence="2" key="1">
    <citation type="journal article" date="2021" name="PeerJ">
        <title>Extensive microbial diversity within the chicken gut microbiome revealed by metagenomics and culture.</title>
        <authorList>
            <person name="Gilroy R."/>
            <person name="Ravi A."/>
            <person name="Getino M."/>
            <person name="Pursley I."/>
            <person name="Horton D.L."/>
            <person name="Alikhan N.F."/>
            <person name="Baker D."/>
            <person name="Gharbi K."/>
            <person name="Hall N."/>
            <person name="Watson M."/>
            <person name="Adriaenssens E.M."/>
            <person name="Foster-Nyarko E."/>
            <person name="Jarju S."/>
            <person name="Secka A."/>
            <person name="Antonio M."/>
            <person name="Oren A."/>
            <person name="Chaudhuri R.R."/>
            <person name="La Ragione R."/>
            <person name="Hildebrand F."/>
            <person name="Pallen M.J."/>
        </authorList>
    </citation>
    <scope>NUCLEOTIDE SEQUENCE</scope>
    <source>
        <strain evidence="2">ChiHjej13B12-14962</strain>
    </source>
</reference>
<evidence type="ECO:0000259" key="1">
    <source>
        <dbReference type="Pfam" id="PF18765"/>
    </source>
</evidence>
<dbReference type="EMBL" id="DYXC01000127">
    <property type="protein sequence ID" value="HJF15364.1"/>
    <property type="molecule type" value="Genomic_DNA"/>
</dbReference>
<reference evidence="2" key="2">
    <citation type="submission" date="2021-09" db="EMBL/GenBank/DDBJ databases">
        <authorList>
            <person name="Gilroy R."/>
        </authorList>
    </citation>
    <scope>NUCLEOTIDE SEQUENCE</scope>
    <source>
        <strain evidence="2">ChiHjej13B12-14962</strain>
    </source>
</reference>
<dbReference type="PANTHER" id="PTHR33933">
    <property type="entry name" value="NUCLEOTIDYLTRANSFERASE"/>
    <property type="match status" value="1"/>
</dbReference>
<dbReference type="AlphaFoldDB" id="A0A921FNH9"/>
<name>A0A921FNH9_9MICC</name>
<evidence type="ECO:0000313" key="2">
    <source>
        <dbReference type="EMBL" id="HJF15364.1"/>
    </source>
</evidence>
<dbReference type="Gene3D" id="3.30.460.10">
    <property type="entry name" value="Beta Polymerase, domain 2"/>
    <property type="match status" value="1"/>
</dbReference>
<dbReference type="SUPFAM" id="SSF81301">
    <property type="entry name" value="Nucleotidyltransferase"/>
    <property type="match status" value="1"/>
</dbReference>
<dbReference type="InterPro" id="IPR043519">
    <property type="entry name" value="NT_sf"/>
</dbReference>
<dbReference type="CDD" id="cd05403">
    <property type="entry name" value="NT_KNTase_like"/>
    <property type="match status" value="1"/>
</dbReference>
<proteinExistence type="predicted"/>
<dbReference type="PANTHER" id="PTHR33933:SF1">
    <property type="entry name" value="PROTEIN ADENYLYLTRANSFERASE MNTA-RELATED"/>
    <property type="match status" value="1"/>
</dbReference>
<accession>A0A921FNH9</accession>
<organism evidence="2 3">
    <name type="scientific">Enteractinococcus helveticum</name>
    <dbReference type="NCBI Taxonomy" id="1837282"/>
    <lineage>
        <taxon>Bacteria</taxon>
        <taxon>Bacillati</taxon>
        <taxon>Actinomycetota</taxon>
        <taxon>Actinomycetes</taxon>
        <taxon>Micrococcales</taxon>
        <taxon>Micrococcaceae</taxon>
    </lineage>
</organism>
<dbReference type="Pfam" id="PF18765">
    <property type="entry name" value="Polbeta"/>
    <property type="match status" value="1"/>
</dbReference>
<dbReference type="InterPro" id="IPR052548">
    <property type="entry name" value="Type_VII_TA_antitoxin"/>
</dbReference>
<gene>
    <name evidence="2" type="ORF">K8V32_11290</name>
</gene>
<sequence length="148" mass="16413">MCATPIARLVAQGTVLERVTGRTSGYALNKDHLLIEPILQIANAKKTLIERISETITSWSHQPLTVQLFGSAARNDMETDSDIDILFVFDESTDDQETDTNINQLTQQVSRWTGNDVRPLVYSESEVEPAPIFDSVLREGIPISGNPN</sequence>
<protein>
    <submittedName>
        <fullName evidence="2">Nucleotidyltransferase domain-containing protein</fullName>
    </submittedName>
</protein>
<dbReference type="InterPro" id="IPR041633">
    <property type="entry name" value="Polbeta"/>
</dbReference>
<evidence type="ECO:0000313" key="3">
    <source>
        <dbReference type="Proteomes" id="UP000703315"/>
    </source>
</evidence>
<comment type="caution">
    <text evidence="2">The sequence shown here is derived from an EMBL/GenBank/DDBJ whole genome shotgun (WGS) entry which is preliminary data.</text>
</comment>
<feature type="domain" description="Polymerase beta nucleotidyltransferase" evidence="1">
    <location>
        <begin position="61"/>
        <end position="141"/>
    </location>
</feature>